<feature type="binding site" evidence="14">
    <location>
        <position position="126"/>
    </location>
    <ligand>
        <name>Zn(2+)</name>
        <dbReference type="ChEBI" id="CHEBI:29105"/>
        <note>catalytic</note>
    </ligand>
</feature>
<feature type="binding site" evidence="15">
    <location>
        <position position="239"/>
    </location>
    <ligand>
        <name>Mg(2+)</name>
        <dbReference type="ChEBI" id="CHEBI:18420"/>
    </ligand>
</feature>
<name>A0A1S8S033_CLOBE</name>
<reference evidence="18 19" key="1">
    <citation type="submission" date="2016-05" db="EMBL/GenBank/DDBJ databases">
        <title>Microbial solvent formation.</title>
        <authorList>
            <person name="Poehlein A."/>
            <person name="Montoya Solano J.D."/>
            <person name="Flitsch S."/>
            <person name="Krabben P."/>
            <person name="Duerre P."/>
            <person name="Daniel R."/>
        </authorList>
    </citation>
    <scope>NUCLEOTIDE SEQUENCE [LARGE SCALE GENOMIC DNA]</scope>
    <source>
        <strain evidence="18 19">DSM 53</strain>
    </source>
</reference>
<evidence type="ECO:0000313" key="19">
    <source>
        <dbReference type="Proteomes" id="UP000190973"/>
    </source>
</evidence>
<dbReference type="Pfam" id="PF00490">
    <property type="entry name" value="ALAD"/>
    <property type="match status" value="1"/>
</dbReference>
<dbReference type="UniPathway" id="UPA00251">
    <property type="reaction ID" value="UER00318"/>
</dbReference>
<evidence type="ECO:0000256" key="1">
    <source>
        <dbReference type="ARBA" id="ARBA00001947"/>
    </source>
</evidence>
<dbReference type="NCBIfam" id="NF006762">
    <property type="entry name" value="PRK09283.1"/>
    <property type="match status" value="1"/>
</dbReference>
<dbReference type="InterPro" id="IPR001731">
    <property type="entry name" value="ALAD"/>
</dbReference>
<dbReference type="GO" id="GO:0005829">
    <property type="term" value="C:cytosol"/>
    <property type="evidence" value="ECO:0007669"/>
    <property type="project" value="TreeGrafter"/>
</dbReference>
<feature type="binding site" evidence="13">
    <location>
        <position position="280"/>
    </location>
    <ligand>
        <name>5-aminolevulinate</name>
        <dbReference type="ChEBI" id="CHEBI:356416"/>
        <label>2</label>
    </ligand>
</feature>
<feature type="binding site" evidence="13">
    <location>
        <position position="211"/>
    </location>
    <ligand>
        <name>5-aminolevulinate</name>
        <dbReference type="ChEBI" id="CHEBI:356416"/>
        <label>1</label>
    </ligand>
</feature>
<evidence type="ECO:0000256" key="7">
    <source>
        <dbReference type="ARBA" id="ARBA00023133"/>
    </source>
</evidence>
<evidence type="ECO:0000256" key="10">
    <source>
        <dbReference type="ARBA" id="ARBA00025628"/>
    </source>
</evidence>
<evidence type="ECO:0000256" key="3">
    <source>
        <dbReference type="ARBA" id="ARBA00008055"/>
    </source>
</evidence>
<dbReference type="SMART" id="SM01004">
    <property type="entry name" value="ALAD"/>
    <property type="match status" value="1"/>
</dbReference>
<dbReference type="PANTHER" id="PTHR11458">
    <property type="entry name" value="DELTA-AMINOLEVULINIC ACID DEHYDRATASE"/>
    <property type="match status" value="1"/>
</dbReference>
<keyword evidence="9 16" id="KW-0627">Porphyrin biosynthesis</keyword>
<dbReference type="InterPro" id="IPR030656">
    <property type="entry name" value="ALAD_AS"/>
</dbReference>
<evidence type="ECO:0000256" key="12">
    <source>
        <dbReference type="PIRSR" id="PIRSR001415-1"/>
    </source>
</evidence>
<feature type="binding site" evidence="13">
    <location>
        <position position="223"/>
    </location>
    <ligand>
        <name>5-aminolevulinate</name>
        <dbReference type="ChEBI" id="CHEBI:356416"/>
        <label>1</label>
    </ligand>
</feature>
<comment type="similarity">
    <text evidence="3 17">Belongs to the ALAD family.</text>
</comment>
<comment type="subunit">
    <text evidence="4 16">Homooctamer.</text>
</comment>
<dbReference type="Proteomes" id="UP000190973">
    <property type="component" value="Unassembled WGS sequence"/>
</dbReference>
<comment type="catalytic activity">
    <reaction evidence="11 16">
        <text>2 5-aminolevulinate = porphobilinogen + 2 H2O + H(+)</text>
        <dbReference type="Rhea" id="RHEA:24064"/>
        <dbReference type="ChEBI" id="CHEBI:15377"/>
        <dbReference type="ChEBI" id="CHEBI:15378"/>
        <dbReference type="ChEBI" id="CHEBI:58126"/>
        <dbReference type="ChEBI" id="CHEBI:356416"/>
        <dbReference type="EC" id="4.2.1.24"/>
    </reaction>
</comment>
<keyword evidence="15" id="KW-0460">Magnesium</keyword>
<dbReference type="PIRSF" id="PIRSF001415">
    <property type="entry name" value="Porphbilin_synth"/>
    <property type="match status" value="1"/>
</dbReference>
<sequence length="330" mass="37148">MAEIMEEFVMIKRGRRLRVNAAIRDMVRETSLDSKDFIYPIFVVEGDNIKNEISSLPGVYHYSVDKLYEVVEEVREANISGILLFGIPNHKDECGSESYNDNGIVQQAIREIKKLDKELLIITDVCMCEYTSHGHCGIIHDEYVDNDETLEYLSKIAVSHAKAGADIIAPSDMMDGRIGSLRSALDENDFKNVSIMSYSAKYCSAFYGPFRDAANSAPQFGDRKTYQMDPGNRMEAIRETQMDVEEGADFIMVKPALSYLDIIRDCKENFNLPLVAYNVSGEYAMIKAAGKLGVIDEERVMMETLTSIKRAGADIIITYHALEAAKVLRR</sequence>
<evidence type="ECO:0000256" key="8">
    <source>
        <dbReference type="ARBA" id="ARBA00023239"/>
    </source>
</evidence>
<keyword evidence="7" id="KW-0350">Heme biosynthesis</keyword>
<feature type="binding site" evidence="14">
    <location>
        <position position="128"/>
    </location>
    <ligand>
        <name>Zn(2+)</name>
        <dbReference type="ChEBI" id="CHEBI:29105"/>
        <note>catalytic</note>
    </ligand>
</feature>
<keyword evidence="14" id="KW-0479">Metal-binding</keyword>
<dbReference type="PROSITE" id="PS00169">
    <property type="entry name" value="D_ALA_DEHYDRATASE"/>
    <property type="match status" value="1"/>
</dbReference>
<proteinExistence type="inferred from homology"/>
<feature type="active site" description="Schiff-base intermediate with substrate" evidence="12">
    <location>
        <position position="254"/>
    </location>
</feature>
<comment type="pathway">
    <text evidence="2">Porphyrin-containing compound metabolism; protoporphyrin-IX biosynthesis; coproporphyrinogen-III from 5-aminolevulinate: step 1/4.</text>
</comment>
<evidence type="ECO:0000256" key="2">
    <source>
        <dbReference type="ARBA" id="ARBA00004694"/>
    </source>
</evidence>
<dbReference type="InterPro" id="IPR013785">
    <property type="entry name" value="Aldolase_TIM"/>
</dbReference>
<evidence type="ECO:0000256" key="4">
    <source>
        <dbReference type="ARBA" id="ARBA00011823"/>
    </source>
</evidence>
<evidence type="ECO:0000256" key="15">
    <source>
        <dbReference type="PIRSR" id="PIRSR001415-5"/>
    </source>
</evidence>
<comment type="function">
    <text evidence="10">Catalyzes an early step in the biosynthesis of tetrapyrroles. Binds two molecules of 5-aminolevulinate per subunit, each at a distinct site, and catalyzes their condensation to form porphobilinogen.</text>
</comment>
<accession>A0A1S8S033</accession>
<dbReference type="Gene3D" id="3.20.20.70">
    <property type="entry name" value="Aldolase class I"/>
    <property type="match status" value="1"/>
</dbReference>
<dbReference type="CDD" id="cd00384">
    <property type="entry name" value="ALAD_PBGS"/>
    <property type="match status" value="1"/>
</dbReference>
<dbReference type="AlphaFoldDB" id="A0A1S8S033"/>
<gene>
    <name evidence="18" type="primary">hemB</name>
    <name evidence="18" type="ORF">CLBCK_39100</name>
</gene>
<organism evidence="18 19">
    <name type="scientific">Clostridium beijerinckii</name>
    <name type="common">Clostridium MP</name>
    <dbReference type="NCBI Taxonomy" id="1520"/>
    <lineage>
        <taxon>Bacteria</taxon>
        <taxon>Bacillati</taxon>
        <taxon>Bacillota</taxon>
        <taxon>Clostridia</taxon>
        <taxon>Eubacteriales</taxon>
        <taxon>Clostridiaceae</taxon>
        <taxon>Clostridium</taxon>
    </lineage>
</organism>
<keyword evidence="14" id="KW-0862">Zinc</keyword>
<feature type="active site" description="Schiff-base intermediate with substrate" evidence="12">
    <location>
        <position position="201"/>
    </location>
</feature>
<comment type="caution">
    <text evidence="18">The sequence shown here is derived from an EMBL/GenBank/DDBJ whole genome shotgun (WGS) entry which is preliminary data.</text>
</comment>
<evidence type="ECO:0000256" key="16">
    <source>
        <dbReference type="RuleBase" id="RU000515"/>
    </source>
</evidence>
<dbReference type="PANTHER" id="PTHR11458:SF0">
    <property type="entry name" value="DELTA-AMINOLEVULINIC ACID DEHYDRATASE"/>
    <property type="match status" value="1"/>
</dbReference>
<evidence type="ECO:0000256" key="5">
    <source>
        <dbReference type="ARBA" id="ARBA00012053"/>
    </source>
</evidence>
<feature type="binding site" evidence="14">
    <location>
        <position position="136"/>
    </location>
    <ligand>
        <name>Zn(2+)</name>
        <dbReference type="ChEBI" id="CHEBI:29105"/>
        <note>catalytic</note>
    </ligand>
</feature>
<evidence type="ECO:0000256" key="13">
    <source>
        <dbReference type="PIRSR" id="PIRSR001415-2"/>
    </source>
</evidence>
<evidence type="ECO:0000256" key="6">
    <source>
        <dbReference type="ARBA" id="ARBA00020771"/>
    </source>
</evidence>
<evidence type="ECO:0000256" key="11">
    <source>
        <dbReference type="ARBA" id="ARBA00047651"/>
    </source>
</evidence>
<dbReference type="SUPFAM" id="SSF51569">
    <property type="entry name" value="Aldolase"/>
    <property type="match status" value="1"/>
</dbReference>
<protein>
    <recommendedName>
        <fullName evidence="6 16">Delta-aminolevulinic acid dehydratase</fullName>
        <ecNumber evidence="5 16">4.2.1.24</ecNumber>
    </recommendedName>
</protein>
<dbReference type="GO" id="GO:0006782">
    <property type="term" value="P:protoporphyrinogen IX biosynthetic process"/>
    <property type="evidence" value="ECO:0007669"/>
    <property type="project" value="UniProtKB-UniPathway"/>
</dbReference>
<evidence type="ECO:0000256" key="14">
    <source>
        <dbReference type="PIRSR" id="PIRSR001415-3"/>
    </source>
</evidence>
<evidence type="ECO:0000313" key="18">
    <source>
        <dbReference type="EMBL" id="OOM58635.1"/>
    </source>
</evidence>
<dbReference type="EC" id="4.2.1.24" evidence="5 16"/>
<dbReference type="GO" id="GO:0004655">
    <property type="term" value="F:porphobilinogen synthase activity"/>
    <property type="evidence" value="ECO:0007669"/>
    <property type="project" value="UniProtKB-EC"/>
</dbReference>
<evidence type="ECO:0000256" key="17">
    <source>
        <dbReference type="RuleBase" id="RU004161"/>
    </source>
</evidence>
<comment type="cofactor">
    <cofactor evidence="1">
        <name>Zn(2+)</name>
        <dbReference type="ChEBI" id="CHEBI:29105"/>
    </cofactor>
</comment>
<feature type="binding site" evidence="13">
    <location>
        <position position="319"/>
    </location>
    <ligand>
        <name>5-aminolevulinate</name>
        <dbReference type="ChEBI" id="CHEBI:356416"/>
        <label>2</label>
    </ligand>
</feature>
<dbReference type="PRINTS" id="PR00144">
    <property type="entry name" value="DALDHYDRTASE"/>
</dbReference>
<dbReference type="GO" id="GO:0008270">
    <property type="term" value="F:zinc ion binding"/>
    <property type="evidence" value="ECO:0007669"/>
    <property type="project" value="TreeGrafter"/>
</dbReference>
<evidence type="ECO:0000256" key="9">
    <source>
        <dbReference type="ARBA" id="ARBA00023244"/>
    </source>
</evidence>
<dbReference type="FunFam" id="3.20.20.70:FF:000019">
    <property type="entry name" value="Delta-aminolevulinic acid dehydratase"/>
    <property type="match status" value="1"/>
</dbReference>
<keyword evidence="8 16" id="KW-0456">Lyase</keyword>
<dbReference type="EMBL" id="LZZI01000095">
    <property type="protein sequence ID" value="OOM58635.1"/>
    <property type="molecule type" value="Genomic_DNA"/>
</dbReference>